<dbReference type="PROSITE" id="PS50240">
    <property type="entry name" value="TRYPSIN_DOM"/>
    <property type="match status" value="1"/>
</dbReference>
<dbReference type="InterPro" id="IPR001254">
    <property type="entry name" value="Trypsin_dom"/>
</dbReference>
<dbReference type="EMBL" id="EU978886">
    <property type="protein sequence ID" value="ACM40875.1"/>
    <property type="molecule type" value="mRNA"/>
</dbReference>
<dbReference type="MEROPS" id="S01.478"/>
<keyword evidence="4 8" id="KW-0378">Hydrolase</keyword>
<evidence type="ECO:0000256" key="3">
    <source>
        <dbReference type="ARBA" id="ARBA00022757"/>
    </source>
</evidence>
<dbReference type="PROSITE" id="PS00134">
    <property type="entry name" value="TRYPSIN_HIS"/>
    <property type="match status" value="1"/>
</dbReference>
<keyword evidence="5 8" id="KW-0720">Serine protease</keyword>
<evidence type="ECO:0000256" key="7">
    <source>
        <dbReference type="ARBA" id="ARBA00024195"/>
    </source>
</evidence>
<evidence type="ECO:0000256" key="1">
    <source>
        <dbReference type="ARBA" id="ARBA00004239"/>
    </source>
</evidence>
<dbReference type="Allergome" id="9039">
    <property type="allergen name" value="Cul n 11"/>
</dbReference>
<protein>
    <submittedName>
        <fullName evidence="11">Trypsin</fullName>
    </submittedName>
</protein>
<dbReference type="Gene3D" id="2.40.10.10">
    <property type="entry name" value="Trypsin-like serine proteases"/>
    <property type="match status" value="1"/>
</dbReference>
<reference evidence="11" key="1">
    <citation type="journal article" date="2009" name="Insect Mol. Biol.">
        <title>Identification and isolation of cDNA clones encoding the abundant secreted proteins in the saliva proteome of Culicoides nubeculosus.</title>
        <authorList>
            <person name="Russell C.L."/>
            <person name="Heesom K.J."/>
            <person name="Arthur C.J."/>
            <person name="Helps C.R."/>
            <person name="Mellor P.S."/>
            <person name="Day M.J."/>
            <person name="Torsteinsdottir S."/>
            <person name="Bjoernsdottir T.S."/>
            <person name="Wilson A.D."/>
        </authorList>
    </citation>
    <scope>NUCLEOTIDE SEQUENCE</scope>
    <source>
        <tissue evidence="11">Salivary gland</tissue>
    </source>
</reference>
<evidence type="ECO:0000256" key="6">
    <source>
        <dbReference type="ARBA" id="ARBA00023157"/>
    </source>
</evidence>
<evidence type="ECO:0000256" key="5">
    <source>
        <dbReference type="ARBA" id="ARBA00022825"/>
    </source>
</evidence>
<organism evidence="11">
    <name type="scientific">Culicoides nubeculosus</name>
    <name type="common">Biting midge</name>
    <dbReference type="NCBI Taxonomy" id="144565"/>
    <lineage>
        <taxon>Eukaryota</taxon>
        <taxon>Metazoa</taxon>
        <taxon>Ecdysozoa</taxon>
        <taxon>Arthropoda</taxon>
        <taxon>Hexapoda</taxon>
        <taxon>Insecta</taxon>
        <taxon>Pterygota</taxon>
        <taxon>Neoptera</taxon>
        <taxon>Endopterygota</taxon>
        <taxon>Diptera</taxon>
        <taxon>Nematocera</taxon>
        <taxon>Chironomoidea</taxon>
        <taxon>Ceratopogonidae</taxon>
        <taxon>Ceratopogoninae</taxon>
        <taxon>Culicoides</taxon>
        <taxon>Monoculicoides</taxon>
    </lineage>
</organism>
<dbReference type="Pfam" id="PF00089">
    <property type="entry name" value="Trypsin"/>
    <property type="match status" value="1"/>
</dbReference>
<keyword evidence="9" id="KW-0732">Signal</keyword>
<dbReference type="GO" id="GO:0005576">
    <property type="term" value="C:extracellular region"/>
    <property type="evidence" value="ECO:0007669"/>
    <property type="project" value="UniProtKB-SubCell"/>
</dbReference>
<comment type="similarity">
    <text evidence="7">Belongs to the peptidase S1 family. CLIP subfamily.</text>
</comment>
<feature type="chain" id="PRO_5002892774" evidence="9">
    <location>
        <begin position="21"/>
        <end position="275"/>
    </location>
</feature>
<dbReference type="GO" id="GO:0004252">
    <property type="term" value="F:serine-type endopeptidase activity"/>
    <property type="evidence" value="ECO:0007669"/>
    <property type="project" value="InterPro"/>
</dbReference>
<keyword evidence="6" id="KW-1015">Disulfide bond</keyword>
<dbReference type="InterPro" id="IPR043504">
    <property type="entry name" value="Peptidase_S1_PA_chymotrypsin"/>
</dbReference>
<dbReference type="PRINTS" id="PR00722">
    <property type="entry name" value="CHYMOTRYPSIN"/>
</dbReference>
<feature type="signal peptide" evidence="9">
    <location>
        <begin position="1"/>
        <end position="20"/>
    </location>
</feature>
<evidence type="ECO:0000259" key="10">
    <source>
        <dbReference type="PROSITE" id="PS50240"/>
    </source>
</evidence>
<keyword evidence="3" id="KW-0222">Digestion</keyword>
<evidence type="ECO:0000313" key="11">
    <source>
        <dbReference type="EMBL" id="ACM40875.1"/>
    </source>
</evidence>
<evidence type="ECO:0000256" key="2">
    <source>
        <dbReference type="ARBA" id="ARBA00022670"/>
    </source>
</evidence>
<dbReference type="FunFam" id="2.40.10.10:FF:000036">
    <property type="entry name" value="Trypsin beta"/>
    <property type="match status" value="1"/>
</dbReference>
<dbReference type="InterPro" id="IPR050430">
    <property type="entry name" value="Peptidase_S1"/>
</dbReference>
<evidence type="ECO:0000256" key="4">
    <source>
        <dbReference type="ARBA" id="ARBA00022801"/>
    </source>
</evidence>
<sequence length="275" mass="30133">MKSFKLIFISIVFSVLEVHGGEVQEIMPVPPQNYTRKRITMKIVGGSPAREHQFPWQASVTSCSGQSCSTCGGSLISRRYILTAAHCTAGLSEFQIGLGTNKRNKPTVNLISKVKIEHPKYHARWLINDVSIIKLPRAVRLNKGVQIIPLARKNETFNNRYATASGYGKTSSLSSVSDQLNYVDMRIISNTECKKTYGLSVQDSTLCAVGKNRASQNVCQGDSGGPLVVKEGNSFVQVGVVSFVAKAGCEYGFPSGYARVSSFYPWIIRTASRLL</sequence>
<keyword evidence="2 8" id="KW-0645">Protease</keyword>
<proteinExistence type="evidence at transcript level"/>
<feature type="domain" description="Peptidase S1" evidence="10">
    <location>
        <begin position="43"/>
        <end position="272"/>
    </location>
</feature>
<dbReference type="AlphaFoldDB" id="B9URH8"/>
<dbReference type="GO" id="GO:0007586">
    <property type="term" value="P:digestion"/>
    <property type="evidence" value="ECO:0007669"/>
    <property type="project" value="UniProtKB-KW"/>
</dbReference>
<dbReference type="InterPro" id="IPR018114">
    <property type="entry name" value="TRYPSIN_HIS"/>
</dbReference>
<dbReference type="InterPro" id="IPR033116">
    <property type="entry name" value="TRYPSIN_SER"/>
</dbReference>
<comment type="subcellular location">
    <subcellularLocation>
        <location evidence="1">Secreted</location>
        <location evidence="1">Extracellular space</location>
    </subcellularLocation>
</comment>
<dbReference type="FunFam" id="2.40.10.10:FF:000068">
    <property type="entry name" value="transmembrane protease serine 2"/>
    <property type="match status" value="1"/>
</dbReference>
<dbReference type="PANTHER" id="PTHR24276:SF91">
    <property type="entry name" value="AT26814P-RELATED"/>
    <property type="match status" value="1"/>
</dbReference>
<dbReference type="CDD" id="cd00190">
    <property type="entry name" value="Tryp_SPc"/>
    <property type="match status" value="1"/>
</dbReference>
<name>B9URH8_CULNU</name>
<evidence type="ECO:0000256" key="9">
    <source>
        <dbReference type="SAM" id="SignalP"/>
    </source>
</evidence>
<dbReference type="SUPFAM" id="SSF50494">
    <property type="entry name" value="Trypsin-like serine proteases"/>
    <property type="match status" value="1"/>
</dbReference>
<dbReference type="InterPro" id="IPR009003">
    <property type="entry name" value="Peptidase_S1_PA"/>
</dbReference>
<dbReference type="GO" id="GO:0006508">
    <property type="term" value="P:proteolysis"/>
    <property type="evidence" value="ECO:0007669"/>
    <property type="project" value="UniProtKB-KW"/>
</dbReference>
<dbReference type="SMART" id="SM00020">
    <property type="entry name" value="Tryp_SPc"/>
    <property type="match status" value="1"/>
</dbReference>
<dbReference type="InterPro" id="IPR001314">
    <property type="entry name" value="Peptidase_S1A"/>
</dbReference>
<dbReference type="PROSITE" id="PS00135">
    <property type="entry name" value="TRYPSIN_SER"/>
    <property type="match status" value="1"/>
</dbReference>
<dbReference type="PANTHER" id="PTHR24276">
    <property type="entry name" value="POLYSERASE-RELATED"/>
    <property type="match status" value="1"/>
</dbReference>
<accession>B9URH8</accession>
<evidence type="ECO:0000256" key="8">
    <source>
        <dbReference type="RuleBase" id="RU363034"/>
    </source>
</evidence>